<dbReference type="GO" id="GO:0071555">
    <property type="term" value="P:cell wall organization"/>
    <property type="evidence" value="ECO:0007669"/>
    <property type="project" value="UniProtKB-KW"/>
</dbReference>
<accession>A0A5C8NV28</accession>
<dbReference type="Pfam" id="PF03816">
    <property type="entry name" value="LytR_cpsA_psr"/>
    <property type="match status" value="1"/>
</dbReference>
<comment type="similarity">
    <text evidence="1">Belongs to the LytR/CpsA/Psr (LCP) family.</text>
</comment>
<proteinExistence type="inferred from homology"/>
<dbReference type="PANTHER" id="PTHR33392:SF6">
    <property type="entry name" value="POLYISOPRENYL-TEICHOIC ACID--PEPTIDOGLYCAN TEICHOIC ACID TRANSFERASE TAGU"/>
    <property type="match status" value="1"/>
</dbReference>
<dbReference type="Gene3D" id="3.40.630.190">
    <property type="entry name" value="LCP protein"/>
    <property type="match status" value="1"/>
</dbReference>
<evidence type="ECO:0000313" key="7">
    <source>
        <dbReference type="Proteomes" id="UP000321574"/>
    </source>
</evidence>
<evidence type="ECO:0000256" key="4">
    <source>
        <dbReference type="ARBA" id="ARBA00022989"/>
    </source>
</evidence>
<feature type="domain" description="Cell envelope-related transcriptional attenuator" evidence="5">
    <location>
        <begin position="89"/>
        <end position="230"/>
    </location>
</feature>
<organism evidence="6 7">
    <name type="scientific">Cerasibacillus terrae</name>
    <dbReference type="NCBI Taxonomy" id="2498845"/>
    <lineage>
        <taxon>Bacteria</taxon>
        <taxon>Bacillati</taxon>
        <taxon>Bacillota</taxon>
        <taxon>Bacilli</taxon>
        <taxon>Bacillales</taxon>
        <taxon>Bacillaceae</taxon>
        <taxon>Cerasibacillus</taxon>
    </lineage>
</organism>
<name>A0A5C8NV28_9BACI</name>
<evidence type="ECO:0000256" key="2">
    <source>
        <dbReference type="ARBA" id="ARBA00022692"/>
    </source>
</evidence>
<protein>
    <submittedName>
        <fullName evidence="6">Transcriptional regulator LytR</fullName>
    </submittedName>
</protein>
<comment type="caution">
    <text evidence="6">The sequence shown here is derived from an EMBL/GenBank/DDBJ whole genome shotgun (WGS) entry which is preliminary data.</text>
</comment>
<dbReference type="PANTHER" id="PTHR33392">
    <property type="entry name" value="POLYISOPRENYL-TEICHOIC ACID--PEPTIDOGLYCAN TEICHOIC ACID TRANSFERASE TAGU"/>
    <property type="match status" value="1"/>
</dbReference>
<gene>
    <name evidence="6" type="ORF">FHP05_07730</name>
</gene>
<keyword evidence="4" id="KW-0472">Membrane</keyword>
<evidence type="ECO:0000256" key="1">
    <source>
        <dbReference type="ARBA" id="ARBA00006068"/>
    </source>
</evidence>
<dbReference type="EMBL" id="VDUW01000004">
    <property type="protein sequence ID" value="TXL65021.1"/>
    <property type="molecule type" value="Genomic_DNA"/>
</dbReference>
<dbReference type="RefSeq" id="WP_147666775.1">
    <property type="nucleotide sequence ID" value="NZ_VDUW01000004.1"/>
</dbReference>
<evidence type="ECO:0000259" key="5">
    <source>
        <dbReference type="Pfam" id="PF03816"/>
    </source>
</evidence>
<evidence type="ECO:0000256" key="3">
    <source>
        <dbReference type="ARBA" id="ARBA00022968"/>
    </source>
</evidence>
<dbReference type="InterPro" id="IPR004474">
    <property type="entry name" value="LytR_CpsA_psr"/>
</dbReference>
<keyword evidence="2" id="KW-0812">Transmembrane</keyword>
<keyword evidence="4" id="KW-1133">Transmembrane helix</keyword>
<keyword evidence="7" id="KW-1185">Reference proteome</keyword>
<evidence type="ECO:0000313" key="6">
    <source>
        <dbReference type="EMBL" id="TXL65021.1"/>
    </source>
</evidence>
<dbReference type="OrthoDB" id="27330at2"/>
<dbReference type="Proteomes" id="UP000321574">
    <property type="component" value="Unassembled WGS sequence"/>
</dbReference>
<dbReference type="NCBIfam" id="TIGR00350">
    <property type="entry name" value="lytR_cpsA_psr"/>
    <property type="match status" value="1"/>
</dbReference>
<keyword evidence="3" id="KW-0735">Signal-anchor</keyword>
<sequence length="312" mass="35512">MESRVKSKRKKKKWKRWVFGVILIFLFIGGGAAYYIWDKIGDTVETMHNPLSRDKDPERQKELKNLLKDTKSLNILLLGVDERPGDKGRSDTIILMSLNPKIDKMIMMSIPRDTYVNIPDRGMDKINHAYAFGGTELTLQTVEAAFDVPIHFYAKVNMEGFKQGIDAIGGVQVVNDLDFSQDGKHFPVGEIQLNGDEALKYIRMRKGDPRGDMGRNDRQRKVIAAAMKKGASFSSITKINDIFHILGNNVETNLKKDQMQKLLTSYRSTQNNIEMLEVKGSGSMMNGVWYYVISDTEFNHLSTSIKNHMKKN</sequence>
<dbReference type="InterPro" id="IPR050922">
    <property type="entry name" value="LytR/CpsA/Psr_CW_biosynth"/>
</dbReference>
<reference evidence="6 7" key="1">
    <citation type="submission" date="2019-06" db="EMBL/GenBank/DDBJ databases">
        <title>Cerasibacillus sp. nov., isolated from maize field.</title>
        <authorList>
            <person name="Lin S.-Y."/>
            <person name="Tsai C.-F."/>
            <person name="Young C.-C."/>
        </authorList>
    </citation>
    <scope>NUCLEOTIDE SEQUENCE [LARGE SCALE GENOMIC DNA]</scope>
    <source>
        <strain evidence="6 7">CC-CFT480</strain>
    </source>
</reference>
<dbReference type="AlphaFoldDB" id="A0A5C8NV28"/>